<organism evidence="3 4">
    <name type="scientific">Evansella vedderi</name>
    <dbReference type="NCBI Taxonomy" id="38282"/>
    <lineage>
        <taxon>Bacteria</taxon>
        <taxon>Bacillati</taxon>
        <taxon>Bacillota</taxon>
        <taxon>Bacilli</taxon>
        <taxon>Bacillales</taxon>
        <taxon>Bacillaceae</taxon>
        <taxon>Evansella</taxon>
    </lineage>
</organism>
<dbReference type="EMBL" id="JAUSUG010000008">
    <property type="protein sequence ID" value="MDQ0254934.1"/>
    <property type="molecule type" value="Genomic_DNA"/>
</dbReference>
<keyword evidence="1" id="KW-0175">Coiled coil</keyword>
<dbReference type="Gene3D" id="1.20.5.340">
    <property type="match status" value="1"/>
</dbReference>
<accession>A0ABT9ZVN8</accession>
<dbReference type="PROSITE" id="PS51688">
    <property type="entry name" value="ICA"/>
    <property type="match status" value="1"/>
</dbReference>
<reference evidence="3 4" key="1">
    <citation type="submission" date="2023-07" db="EMBL/GenBank/DDBJ databases">
        <title>Genomic Encyclopedia of Type Strains, Phase IV (KMG-IV): sequencing the most valuable type-strain genomes for metagenomic binning, comparative biology and taxonomic classification.</title>
        <authorList>
            <person name="Goeker M."/>
        </authorList>
    </citation>
    <scope>NUCLEOTIDE SEQUENCE [LARGE SCALE GENOMIC DNA]</scope>
    <source>
        <strain evidence="3 4">DSM 9768</strain>
    </source>
</reference>
<dbReference type="InterPro" id="IPR030392">
    <property type="entry name" value="S74_ICA"/>
</dbReference>
<name>A0ABT9ZVN8_9BACI</name>
<dbReference type="NCBIfam" id="TIGR01665">
    <property type="entry name" value="put_anti_recept"/>
    <property type="match status" value="1"/>
</dbReference>
<proteinExistence type="predicted"/>
<keyword evidence="4" id="KW-1185">Reference proteome</keyword>
<dbReference type="Gene3D" id="2.60.120.260">
    <property type="entry name" value="Galactose-binding domain-like"/>
    <property type="match status" value="1"/>
</dbReference>
<comment type="caution">
    <text evidence="3">The sequence shown here is derived from an EMBL/GenBank/DDBJ whole genome shotgun (WGS) entry which is preliminary data.</text>
</comment>
<dbReference type="Pfam" id="PF06605">
    <property type="entry name" value="Prophage_tail"/>
    <property type="match status" value="1"/>
</dbReference>
<feature type="coiled-coil region" evidence="1">
    <location>
        <begin position="568"/>
        <end position="595"/>
    </location>
</feature>
<protein>
    <submittedName>
        <fullName evidence="3">Phage minor structural protein</fullName>
    </submittedName>
</protein>
<dbReference type="Proteomes" id="UP001230005">
    <property type="component" value="Unassembled WGS sequence"/>
</dbReference>
<dbReference type="InterPro" id="IPR007119">
    <property type="entry name" value="Phage_tail_spike_N"/>
</dbReference>
<evidence type="ECO:0000259" key="2">
    <source>
        <dbReference type="PROSITE" id="PS51688"/>
    </source>
</evidence>
<sequence>MIHITDGQNDRILDVITVKHILSNKHRKSLKDKLETFDFTTFADKDFSQHIGKNNRVIIPSEDQGYNEFVITEAKKYRDVFGVLKTEAYASASYILLKKEKTIKPQTLEDQTVSTAVSHAIGDTEWQAGTVTAAGTRTFNIERPTDPFAFLKRIAQEFSLELNFRVEIDGNRILGRYVDLLPRVGAWQGREVEFGRDLIGIKRTEKTDNLYTALLGLGPIREDGTRLEVLVEDQEALARWGRNGQHLIGTYEPQTTDLNMSLDRLTTLTENELEKRVNAVVEYEGDIADLENVPGMENKKIRFGDTIKIKDTKFNPPLYLEARIHTQERDIVDKSNKHVELGDFIEYTEEEVRAIWQTLQAEIAKKISMTDVLEVTYTKQVIDEKDQSVFEDSTYYADVVALSAEERAIEAAEQHTVNYAVSREVYDAKVTEIMNDLAEKAGLEYVDGQLQLKADSSVVNSISDTVDGLSNTTDNLLQRVADNEDELAAHDGRITTVTQEIDTIEGRLNITIDELSTLDGTVQNQQVQIDANASAISLKASQDDLDTVTGDISSIYAELDVQAGQIALKAEQSSLENLEDDVTSVSNQVSSLTVDVDGISTSVTSLQGEFNNLQIGGRNLLKDTSDEFRTANHYTWYATVDRMPISDLGLKPGDIVTFSVYVHPPEDFGIVARFRFEDSDNVNIANSYGTSVEGGEEGLIHVTAAIPQNTHWIRLALNNSPSGTSFSSEYKEAKLERGHRATDWTPAPEDIDSEFSLVRQDISTVDQKADGILSTVQTLEADIDEEFTTVYSSISSVDQKADSINSTVTSLSTTVDGHRTDITEAFSQIEQNANAITQRVTKTEFDNLQIGGRNLAVDTGNPNKLILHRISGSSEVINDANSPSGKTLKIAINQMHSDFNDVFYITTAGLVGSRLIQGEEYIYTFMAKASKNIRLRLRSMNQASIISGFDADLTTEYKMVTFRFRPTVAPGSALNHNTHFILPNMDGANTEIYVRPIKIEKGNRTTDWTPAPEDVDGAIDGIGSRLSTAESTITQHADEIDLRVKENGVIAAINLSPETILMDADRIEFTGHVFGEGATFKGTIDGGRFLTSGTEGNVTIQNDTIQQVKSQNLNVIGGWERRVKVTSGVFELAYEQNLGGSSTYIETAIIDGDSFGITASAGVGGMRLSRSYLSFFSGGAGQIEGGAFLLNDDLHLYATGEILFDNNVRFKEKIVSNVVIQDGNWLYTGAVDVAPDGGNHLYTRTSSSGELRVTVTGTTDNYRAIRAAGIITGYTNLYLSASGEVRVVSDDRDTWGNQNYRPIRASTFPTGTSLRENKTDIEVFEEDALSVIKSSHAYLYKLKGHEDEPHKQLGLMVDETPSILHGEAGDSMEMYALSTYLWRGVQQLSCITDKHSNELEWLKIENQHLRARVKELEQKIA</sequence>
<dbReference type="RefSeq" id="WP_307325593.1">
    <property type="nucleotide sequence ID" value="NZ_JAUSUG010000008.1"/>
</dbReference>
<evidence type="ECO:0000313" key="4">
    <source>
        <dbReference type="Proteomes" id="UP001230005"/>
    </source>
</evidence>
<dbReference type="InterPro" id="IPR008979">
    <property type="entry name" value="Galactose-bd-like_sf"/>
</dbReference>
<dbReference type="InterPro" id="IPR010572">
    <property type="entry name" value="Tail_dom"/>
</dbReference>
<dbReference type="SUPFAM" id="SSF57997">
    <property type="entry name" value="Tropomyosin"/>
    <property type="match status" value="1"/>
</dbReference>
<feature type="domain" description="Peptidase S74" evidence="2">
    <location>
        <begin position="1313"/>
        <end position="1420"/>
    </location>
</feature>
<evidence type="ECO:0000313" key="3">
    <source>
        <dbReference type="EMBL" id="MDQ0254934.1"/>
    </source>
</evidence>
<evidence type="ECO:0000256" key="1">
    <source>
        <dbReference type="SAM" id="Coils"/>
    </source>
</evidence>
<dbReference type="SUPFAM" id="SSF49785">
    <property type="entry name" value="Galactose-binding domain-like"/>
    <property type="match status" value="1"/>
</dbReference>
<gene>
    <name evidence="3" type="ORF">J2S74_002316</name>
</gene>